<proteinExistence type="inferred from homology"/>
<name>A0ABN2K816_9ACTN</name>
<dbReference type="PANTHER" id="PTHR43201">
    <property type="entry name" value="ACYL-COA SYNTHETASE"/>
    <property type="match status" value="1"/>
</dbReference>
<keyword evidence="6" id="KW-1185">Reference proteome</keyword>
<evidence type="ECO:0000313" key="6">
    <source>
        <dbReference type="Proteomes" id="UP001501057"/>
    </source>
</evidence>
<keyword evidence="2" id="KW-0436">Ligase</keyword>
<dbReference type="RefSeq" id="WP_344203552.1">
    <property type="nucleotide sequence ID" value="NZ_BAAAME010000005.1"/>
</dbReference>
<organism evidence="5 6">
    <name type="scientific">Aeromicrobium alkaliterrae</name>
    <dbReference type="NCBI Taxonomy" id="302168"/>
    <lineage>
        <taxon>Bacteria</taxon>
        <taxon>Bacillati</taxon>
        <taxon>Actinomycetota</taxon>
        <taxon>Actinomycetes</taxon>
        <taxon>Propionibacteriales</taxon>
        <taxon>Nocardioidaceae</taxon>
        <taxon>Aeromicrobium</taxon>
    </lineage>
</organism>
<dbReference type="PROSITE" id="PS00455">
    <property type="entry name" value="AMP_BINDING"/>
    <property type="match status" value="1"/>
</dbReference>
<protein>
    <submittedName>
        <fullName evidence="5">AMP-binding protein</fullName>
    </submittedName>
</protein>
<accession>A0ABN2K816</accession>
<reference evidence="5 6" key="1">
    <citation type="journal article" date="2019" name="Int. J. Syst. Evol. Microbiol.">
        <title>The Global Catalogue of Microorganisms (GCM) 10K type strain sequencing project: providing services to taxonomists for standard genome sequencing and annotation.</title>
        <authorList>
            <consortium name="The Broad Institute Genomics Platform"/>
            <consortium name="The Broad Institute Genome Sequencing Center for Infectious Disease"/>
            <person name="Wu L."/>
            <person name="Ma J."/>
        </authorList>
    </citation>
    <scope>NUCLEOTIDE SEQUENCE [LARGE SCALE GENOMIC DNA]</scope>
    <source>
        <strain evidence="5 6">JCM 13518</strain>
    </source>
</reference>
<dbReference type="InterPro" id="IPR042099">
    <property type="entry name" value="ANL_N_sf"/>
</dbReference>
<dbReference type="InterPro" id="IPR000873">
    <property type="entry name" value="AMP-dep_synth/lig_dom"/>
</dbReference>
<evidence type="ECO:0000256" key="1">
    <source>
        <dbReference type="ARBA" id="ARBA00006432"/>
    </source>
</evidence>
<dbReference type="PANTHER" id="PTHR43201:SF5">
    <property type="entry name" value="MEDIUM-CHAIN ACYL-COA LIGASE ACSF2, MITOCHONDRIAL"/>
    <property type="match status" value="1"/>
</dbReference>
<dbReference type="Gene3D" id="3.30.300.30">
    <property type="match status" value="1"/>
</dbReference>
<evidence type="ECO:0000259" key="3">
    <source>
        <dbReference type="Pfam" id="PF00501"/>
    </source>
</evidence>
<feature type="domain" description="AMP-binding enzyme C-terminal" evidence="4">
    <location>
        <begin position="481"/>
        <end position="558"/>
    </location>
</feature>
<feature type="domain" description="AMP-dependent synthetase/ligase" evidence="3">
    <location>
        <begin position="29"/>
        <end position="430"/>
    </location>
</feature>
<comment type="caution">
    <text evidence="5">The sequence shown here is derived from an EMBL/GenBank/DDBJ whole genome shotgun (WGS) entry which is preliminary data.</text>
</comment>
<gene>
    <name evidence="5" type="ORF">GCM10009710_32680</name>
</gene>
<evidence type="ECO:0000313" key="5">
    <source>
        <dbReference type="EMBL" id="GAA1750210.1"/>
    </source>
</evidence>
<sequence>MTTSIDARRAALREQVPVWEPRTLDAFLDHCADRYPDRPFVITDDVTLTYREVADRSRVIADALVELGVTAGDRVGMLLANFPEFVPFKFAVARLGAIAIPFNFLYRKEELGYVLQQSGCSVLLTMTGFSGLDYLGMLDEIVPGWDLPAYADLRREPAAGFPHELRQVVVLSTDGRERAGALTLAELEDLGRENAGASDRATHRPDDIGDMLYTSGSTGSPKGVLVTHDAVQRTAYASALHRAYDDGRRILFSLPCYHMFGYVEGILSAMWVGGAVILQTSFSAEGYLAGIQRHRADDILCVPTMAVAMVESPARGSYDLSSLSAILCGSAPAPVWLWQQVEKEFGVSEIVTGYGMTECGGAMTLTLPEDALELTSTTVGRPKLAGAAGVDGADAICVYDTIDPQTGEPLPEGSTGELRSSGPTMMKGFWGKPAETAAALSDEGWVRSGDLGKVRPDGYLALTGRSKELYKSGGELVMPKEVEDVLAALDSVSQVYAIGLVDDRWGEIGCVVVVRSPGATVTEAELIAHCRDNLARFKVPKRVVFVDADGLPTTPTGKIQKFRLVEQVSTGVLV</sequence>
<dbReference type="Proteomes" id="UP001501057">
    <property type="component" value="Unassembled WGS sequence"/>
</dbReference>
<dbReference type="Pfam" id="PF00501">
    <property type="entry name" value="AMP-binding"/>
    <property type="match status" value="1"/>
</dbReference>
<dbReference type="SUPFAM" id="SSF56801">
    <property type="entry name" value="Acetyl-CoA synthetase-like"/>
    <property type="match status" value="1"/>
</dbReference>
<evidence type="ECO:0000259" key="4">
    <source>
        <dbReference type="Pfam" id="PF13193"/>
    </source>
</evidence>
<evidence type="ECO:0000256" key="2">
    <source>
        <dbReference type="ARBA" id="ARBA00022598"/>
    </source>
</evidence>
<dbReference type="Gene3D" id="3.40.50.12780">
    <property type="entry name" value="N-terminal domain of ligase-like"/>
    <property type="match status" value="1"/>
</dbReference>
<dbReference type="EMBL" id="BAAAME010000005">
    <property type="protein sequence ID" value="GAA1750210.1"/>
    <property type="molecule type" value="Genomic_DNA"/>
</dbReference>
<comment type="similarity">
    <text evidence="1">Belongs to the ATP-dependent AMP-binding enzyme family.</text>
</comment>
<dbReference type="InterPro" id="IPR045851">
    <property type="entry name" value="AMP-bd_C_sf"/>
</dbReference>
<dbReference type="InterPro" id="IPR025110">
    <property type="entry name" value="AMP-bd_C"/>
</dbReference>
<dbReference type="InterPro" id="IPR020845">
    <property type="entry name" value="AMP-binding_CS"/>
</dbReference>
<dbReference type="Pfam" id="PF13193">
    <property type="entry name" value="AMP-binding_C"/>
    <property type="match status" value="1"/>
</dbReference>